<name>A0A0D3FXM0_9ORYZ</name>
<reference evidence="2" key="1">
    <citation type="journal article" date="2009" name="Rice">
        <title>De Novo Next Generation Sequencing of Plant Genomes.</title>
        <authorList>
            <person name="Rounsley S."/>
            <person name="Marri P.R."/>
            <person name="Yu Y."/>
            <person name="He R."/>
            <person name="Sisneros N."/>
            <person name="Goicoechea J.L."/>
            <person name="Lee S.J."/>
            <person name="Angelova A."/>
            <person name="Kudrna D."/>
            <person name="Luo M."/>
            <person name="Affourtit J."/>
            <person name="Desany B."/>
            <person name="Knight J."/>
            <person name="Niazi F."/>
            <person name="Egholm M."/>
            <person name="Wing R.A."/>
        </authorList>
    </citation>
    <scope>NUCLEOTIDE SEQUENCE [LARGE SCALE GENOMIC DNA]</scope>
    <source>
        <strain evidence="2">cv. IRGC 105608</strain>
    </source>
</reference>
<dbReference type="AlphaFoldDB" id="A0A0D3FXM0"/>
<dbReference type="EnsemblPlants" id="OBART04G17790.1">
    <property type="protein sequence ID" value="OBART04G17790.1"/>
    <property type="gene ID" value="OBART04G17790"/>
</dbReference>
<dbReference type="Proteomes" id="UP000026960">
    <property type="component" value="Chromosome 4"/>
</dbReference>
<feature type="compositionally biased region" description="Basic residues" evidence="1">
    <location>
        <begin position="1"/>
        <end position="11"/>
    </location>
</feature>
<evidence type="ECO:0000313" key="3">
    <source>
        <dbReference type="Proteomes" id="UP000026960"/>
    </source>
</evidence>
<reference evidence="2" key="2">
    <citation type="submission" date="2015-03" db="UniProtKB">
        <authorList>
            <consortium name="EnsemblPlants"/>
        </authorList>
    </citation>
    <scope>IDENTIFICATION</scope>
</reference>
<evidence type="ECO:0000256" key="1">
    <source>
        <dbReference type="SAM" id="MobiDB-lite"/>
    </source>
</evidence>
<protein>
    <submittedName>
        <fullName evidence="2">Uncharacterized protein</fullName>
    </submittedName>
</protein>
<accession>A0A0D3FXM0</accession>
<dbReference type="Gramene" id="OBART04G17790.1">
    <property type="protein sequence ID" value="OBART04G17790.1"/>
    <property type="gene ID" value="OBART04G17790"/>
</dbReference>
<feature type="region of interest" description="Disordered" evidence="1">
    <location>
        <begin position="1"/>
        <end position="48"/>
    </location>
</feature>
<dbReference type="HOGENOM" id="CLU_1362270_0_0_1"/>
<organism evidence="2">
    <name type="scientific">Oryza barthii</name>
    <dbReference type="NCBI Taxonomy" id="65489"/>
    <lineage>
        <taxon>Eukaryota</taxon>
        <taxon>Viridiplantae</taxon>
        <taxon>Streptophyta</taxon>
        <taxon>Embryophyta</taxon>
        <taxon>Tracheophyta</taxon>
        <taxon>Spermatophyta</taxon>
        <taxon>Magnoliopsida</taxon>
        <taxon>Liliopsida</taxon>
        <taxon>Poales</taxon>
        <taxon>Poaceae</taxon>
        <taxon>BOP clade</taxon>
        <taxon>Oryzoideae</taxon>
        <taxon>Oryzeae</taxon>
        <taxon>Oryzinae</taxon>
        <taxon>Oryza</taxon>
    </lineage>
</organism>
<keyword evidence="3" id="KW-1185">Reference proteome</keyword>
<proteinExistence type="predicted"/>
<dbReference type="PaxDb" id="65489-OBART04G17790.1"/>
<sequence length="201" mass="21125">MGQNPSRHRRPSSSLLRASPPPELVAGKAGRRVGMAAAGPSSLAPPRFGAGVVTMAAGRRGRGDGDGAELGTVVGRYGVGSPDGQRRRQIWSPRLAGVIGDGLGRRRRRSADLAGRWLAAAMVADVAAMKLATTTPALVKNLATMREARRPRQCSGCERRARDAFLHDAGDPRFALHLRSAPPRPDLDGWRLAALASDGGG</sequence>
<evidence type="ECO:0000313" key="2">
    <source>
        <dbReference type="EnsemblPlants" id="OBART04G17790.1"/>
    </source>
</evidence>